<feature type="transmembrane region" description="Helical" evidence="2">
    <location>
        <begin position="235"/>
        <end position="259"/>
    </location>
</feature>
<evidence type="ECO:0000256" key="1">
    <source>
        <dbReference type="SAM" id="MobiDB-lite"/>
    </source>
</evidence>
<sequence length="369" mass="39226">MKNIFHRILGTGAPKGGSTDGGSRPAEGHVSRDIPIVWLLGRTGAGKSSLIRVLTGLDDIELGNGYTSCTRTSRKFDYPGDQPLVRFLDTRGLGEAGYDPSEDLAACEGHSHAIIVVARLDDPVQGEVAEALRAVMRRRPKMEVLLVHTGGDLVSDAGALQRARSATARRFREAAGREIPDVVISLPRTGAPREDEIAALQDALVETLPNAGLALREEAATDAESRAFREVRRTVLFYSGLAAGSDAIVLVGLFSSTGIQFTMLKKLGDHYGVPVTIALARNFVSLLGLGIGGRFAGAVALRQGSKFIPAYGQTVGAVAASTFTFAATYALGRTAARYLHTLSVGETPSRDDMQETFRAALKGAGRHDR</sequence>
<dbReference type="Proteomes" id="UP000325289">
    <property type="component" value="Unassembled WGS sequence"/>
</dbReference>
<evidence type="ECO:0000313" key="5">
    <source>
        <dbReference type="Proteomes" id="UP000325289"/>
    </source>
</evidence>
<dbReference type="Gene3D" id="3.40.50.300">
    <property type="entry name" value="P-loop containing nucleotide triphosphate hydrolases"/>
    <property type="match status" value="1"/>
</dbReference>
<protein>
    <submittedName>
        <fullName evidence="4">Uncharacterized conserved protein, DUF697 family</fullName>
    </submittedName>
</protein>
<accession>A0A1I1XBF1</accession>
<evidence type="ECO:0000256" key="2">
    <source>
        <dbReference type="SAM" id="Phobius"/>
    </source>
</evidence>
<evidence type="ECO:0000259" key="3">
    <source>
        <dbReference type="Pfam" id="PF01926"/>
    </source>
</evidence>
<reference evidence="4 5" key="1">
    <citation type="submission" date="2016-10" db="EMBL/GenBank/DDBJ databases">
        <authorList>
            <person name="Varghese N."/>
            <person name="Submissions S."/>
        </authorList>
    </citation>
    <scope>NUCLEOTIDE SEQUENCE [LARGE SCALE GENOMIC DNA]</scope>
    <source>
        <strain evidence="5">YIM D21,KCTC 23444,ACCC 10710</strain>
    </source>
</reference>
<dbReference type="OrthoDB" id="417988at2"/>
<gene>
    <name evidence="4" type="ORF">SAMN04515678_105293</name>
</gene>
<keyword evidence="2" id="KW-0812">Transmembrane</keyword>
<name>A0A1I1XBF1_9RHOB</name>
<keyword evidence="5" id="KW-1185">Reference proteome</keyword>
<dbReference type="RefSeq" id="WP_149755811.1">
    <property type="nucleotide sequence ID" value="NZ_FOMS01000005.1"/>
</dbReference>
<keyword evidence="2" id="KW-0472">Membrane</keyword>
<dbReference type="EMBL" id="FOMS01000005">
    <property type="protein sequence ID" value="SFE03978.1"/>
    <property type="molecule type" value="Genomic_DNA"/>
</dbReference>
<dbReference type="InterPro" id="IPR027417">
    <property type="entry name" value="P-loop_NTPase"/>
</dbReference>
<dbReference type="CDD" id="cd00882">
    <property type="entry name" value="Ras_like_GTPase"/>
    <property type="match status" value="1"/>
</dbReference>
<dbReference type="Pfam" id="PF01926">
    <property type="entry name" value="MMR_HSR1"/>
    <property type="match status" value="1"/>
</dbReference>
<evidence type="ECO:0000313" key="4">
    <source>
        <dbReference type="EMBL" id="SFE03978.1"/>
    </source>
</evidence>
<feature type="region of interest" description="Disordered" evidence="1">
    <location>
        <begin position="9"/>
        <end position="28"/>
    </location>
</feature>
<dbReference type="InterPro" id="IPR006073">
    <property type="entry name" value="GTP-bd"/>
</dbReference>
<organism evidence="4 5">
    <name type="scientific">Roseivivax sediminis</name>
    <dbReference type="NCBI Taxonomy" id="936889"/>
    <lineage>
        <taxon>Bacteria</taxon>
        <taxon>Pseudomonadati</taxon>
        <taxon>Pseudomonadota</taxon>
        <taxon>Alphaproteobacteria</taxon>
        <taxon>Rhodobacterales</taxon>
        <taxon>Roseobacteraceae</taxon>
        <taxon>Roseivivax</taxon>
    </lineage>
</organism>
<dbReference type="AlphaFoldDB" id="A0A1I1XBF1"/>
<dbReference type="SUPFAM" id="SSF52540">
    <property type="entry name" value="P-loop containing nucleoside triphosphate hydrolases"/>
    <property type="match status" value="1"/>
</dbReference>
<keyword evidence="2" id="KW-1133">Transmembrane helix</keyword>
<feature type="domain" description="G" evidence="3">
    <location>
        <begin position="37"/>
        <end position="134"/>
    </location>
</feature>
<dbReference type="GO" id="GO:0005525">
    <property type="term" value="F:GTP binding"/>
    <property type="evidence" value="ECO:0007669"/>
    <property type="project" value="InterPro"/>
</dbReference>
<feature type="transmembrane region" description="Helical" evidence="2">
    <location>
        <begin position="279"/>
        <end position="301"/>
    </location>
</feature>
<proteinExistence type="predicted"/>